<evidence type="ECO:0000313" key="2">
    <source>
        <dbReference type="Proteomes" id="UP000286063"/>
    </source>
</evidence>
<dbReference type="Proteomes" id="UP000286063">
    <property type="component" value="Unassembled WGS sequence"/>
</dbReference>
<name>A0A413IKC3_9BACT</name>
<comment type="caution">
    <text evidence="1">The sequence shown here is derived from an EMBL/GenBank/DDBJ whole genome shotgun (WGS) entry which is preliminary data.</text>
</comment>
<sequence length="1472" mass="161763">MIEIYRKINKEETLVASVPDDNATLEKTLMGADEVTLSVTVSEPLDLRVGDYAHLEGSSYMINRTPDLVKASAVEFRYDLVLESPLYNLLDKIYISDVQGLSRFSLSGTLNDFVELLLMNINRDDFDPGWTWATDKGDHPVTVVTERKNLSFDNTTCRDVLNRLADEFGMEYVVRDRTIAFYERVENATSLVFEQGRGKGLYTLQRQNVDADNTVTRAYVYGSTENLPVGYRKGLVERLCPRERDSDKYIPYFENREEYPKLVEREVYFDDVKPSFTGSVDTIGEDGLTLTCNAIDFSLKEVVIGKEGRVNFLSGDLTGKAFSFTCDGGLVRTLKLIPQEDEMASAGDDGKRSMIPNATWRVQVGDKFTFTGITLPEAYVRTAEALLAEKGRKWMRAHSSLRVKYNLDVDYRYVREKGIVFNPGDVVGIVVPGIETVQRLRLTSVKKQLHTGKLTCEVSNYLEVSLEDALTAKIQEVKSSIELDRSEVLNAVNATREWTTRNFGRLADEMTDGEAIVWDADGWQIKTVAQVPDAARWNTHAFDDYMDQAVKTESDVVFKNLEVGTFIPGMVGGSGARMDENGYAEMTGLTLREFLKVPELRFNRVDVVSGELWNSIAYGTVESVDTANRVVTLKLEEGEQAGLHVNDICRGIFHNLTGNADGNRVDGCGFLTMAGFSTVYFTPTEIMENGKFRYELKPGTSMHPCPAMKFAVYGNFTDKTRRASAYSTRTYKRYLTEVATWEVDPERNIAMQFGDLSGLHVGGVSMEGYSAYLNNIYMKGHLEFTDGQREELKGENGYTVLLTTYDAVVAVDSEGKIDSSLYDIVNVVDGEELVKAGNDTVVVSRFKIQTRIQAYKAGALTYAETPGTGVYAVALTPKGCEYVFADGVLTITKIMVDKATVEIEVNCEGREVFLKLFTLTRLYGGSDAVYMDLTNENATVTCNAEGVVTGSIPGSTAKVYVGTTLDGAWSFSGSFSGCTGSVNASTGAITVTGLTADSGSVTVTATKRGYASLTAVYSLSKAYPGPNGEPAVVYSVRPSADVIVKDKTGTFIPASISCEKLKQIGNSAPYVTTEKTLKYQLSDGSLTDYTGAVSVGSATWIEFTLYEGSTVLDRDRVPVIADGKDGIDANLLDWIEEWNGNKTDVGKELIISPRMVAGKKESNGKFTGVMFGRDMIEVDGVMQTGLFGLKNSNLTFSIDAQTGDAFFGGTVLVRKDAKNYVTMNYKDVDDWGLKGVIDGNEDKPVFQLGSVNKIGNFNITRSCIGKSTDTDNPTTGMSLYEEFIKFKEANRLSMIGSNVYPLSTGLKGVARFINKDYNRTLTNYGVEIDVSGANENIAIDILNGDVKLGNGVVKGGRYVLKYTSSLSGYQIGNDDEYIVCTNSSKIDLKLPTAPKEGKAIWVKQLGSGMVGIIPQGNHKMYYRGSNYNWGLINDKSGGGTVLAMITFIGYVNGAYCWVMNTMDVAGVKFGND</sequence>
<evidence type="ECO:0008006" key="3">
    <source>
        <dbReference type="Google" id="ProtNLM"/>
    </source>
</evidence>
<accession>A0A413IKC3</accession>
<dbReference type="EMBL" id="QSCR01000029">
    <property type="protein sequence ID" value="RGY14529.1"/>
    <property type="molecule type" value="Genomic_DNA"/>
</dbReference>
<proteinExistence type="predicted"/>
<reference evidence="1 2" key="1">
    <citation type="submission" date="2018-08" db="EMBL/GenBank/DDBJ databases">
        <title>A genome reference for cultivated species of the human gut microbiota.</title>
        <authorList>
            <person name="Zou Y."/>
            <person name="Xue W."/>
            <person name="Luo G."/>
        </authorList>
    </citation>
    <scope>NUCLEOTIDE SEQUENCE [LARGE SCALE GENOMIC DNA]</scope>
    <source>
        <strain evidence="1 2">OF02-7</strain>
    </source>
</reference>
<gene>
    <name evidence="1" type="ORF">DXA50_14640</name>
</gene>
<dbReference type="RefSeq" id="WP_117775451.1">
    <property type="nucleotide sequence ID" value="NZ_QRKM01000031.1"/>
</dbReference>
<organism evidence="1 2">
    <name type="scientific">Butyricimonas virosa</name>
    <dbReference type="NCBI Taxonomy" id="544645"/>
    <lineage>
        <taxon>Bacteria</taxon>
        <taxon>Pseudomonadati</taxon>
        <taxon>Bacteroidota</taxon>
        <taxon>Bacteroidia</taxon>
        <taxon>Bacteroidales</taxon>
        <taxon>Odoribacteraceae</taxon>
        <taxon>Butyricimonas</taxon>
    </lineage>
</organism>
<dbReference type="OrthoDB" id="1031347at2"/>
<evidence type="ECO:0000313" key="1">
    <source>
        <dbReference type="EMBL" id="RGY14529.1"/>
    </source>
</evidence>
<protein>
    <recommendedName>
        <fullName evidence="3">Prophage tail endopeptidase domain-containing protein</fullName>
    </recommendedName>
</protein>